<dbReference type="PATRIC" id="fig|453.4.peg.2787"/>
<dbReference type="Proteomes" id="UP000251942">
    <property type="component" value="Unassembled WGS sequence"/>
</dbReference>
<organism evidence="1 3">
    <name type="scientific">Legionella feeleii</name>
    <dbReference type="NCBI Taxonomy" id="453"/>
    <lineage>
        <taxon>Bacteria</taxon>
        <taxon>Pseudomonadati</taxon>
        <taxon>Pseudomonadota</taxon>
        <taxon>Gammaproteobacteria</taxon>
        <taxon>Legionellales</taxon>
        <taxon>Legionellaceae</taxon>
        <taxon>Legionella</taxon>
    </lineage>
</organism>
<protein>
    <submittedName>
        <fullName evidence="2">DNA topoisomerase</fullName>
    </submittedName>
</protein>
<gene>
    <name evidence="1" type="ORF">Lfee_2543</name>
    <name evidence="2" type="ORF">NCTC12022_02794</name>
</gene>
<dbReference type="SUPFAM" id="SSF57783">
    <property type="entry name" value="Zinc beta-ribbon"/>
    <property type="match status" value="1"/>
</dbReference>
<evidence type="ECO:0000313" key="3">
    <source>
        <dbReference type="Proteomes" id="UP000054698"/>
    </source>
</evidence>
<sequence length="73" mass="8489">MTEVFSNFSCPHCEGTMLKKQRNQAVWWVCSEYPRCPMTAFEYRGKPKFCHEPPNVEPPTEMPLYLEAECLSG</sequence>
<dbReference type="STRING" id="453.Lfee_2543"/>
<reference evidence="1 3" key="1">
    <citation type="submission" date="2015-11" db="EMBL/GenBank/DDBJ databases">
        <title>Genomic analysis of 38 Legionella species identifies large and diverse effector repertoires.</title>
        <authorList>
            <person name="Burstein D."/>
            <person name="Amaro F."/>
            <person name="Zusman T."/>
            <person name="Lifshitz Z."/>
            <person name="Cohen O."/>
            <person name="Gilbert J.A."/>
            <person name="Pupko T."/>
            <person name="Shuman H.A."/>
            <person name="Segal G."/>
        </authorList>
    </citation>
    <scope>NUCLEOTIDE SEQUENCE [LARGE SCALE GENOMIC DNA]</scope>
    <source>
        <strain evidence="1 3">WO-44C</strain>
    </source>
</reference>
<dbReference type="EMBL" id="LNYB01000085">
    <property type="protein sequence ID" value="KTC94879.1"/>
    <property type="molecule type" value="Genomic_DNA"/>
</dbReference>
<name>A0A0W0TGX7_9GAMM</name>
<evidence type="ECO:0000313" key="4">
    <source>
        <dbReference type="Proteomes" id="UP000251942"/>
    </source>
</evidence>
<keyword evidence="2" id="KW-0413">Isomerase</keyword>
<accession>A0A0W0TGX7</accession>
<dbReference type="Proteomes" id="UP000054698">
    <property type="component" value="Unassembled WGS sequence"/>
</dbReference>
<dbReference type="EMBL" id="UASS01000032">
    <property type="protein sequence ID" value="SPX62037.1"/>
    <property type="molecule type" value="Genomic_DNA"/>
</dbReference>
<reference evidence="2 4" key="2">
    <citation type="submission" date="2018-06" db="EMBL/GenBank/DDBJ databases">
        <authorList>
            <consortium name="Pathogen Informatics"/>
            <person name="Doyle S."/>
        </authorList>
    </citation>
    <scope>NUCLEOTIDE SEQUENCE [LARGE SCALE GENOMIC DNA]</scope>
    <source>
        <strain evidence="2 4">NCTC12022</strain>
    </source>
</reference>
<evidence type="ECO:0000313" key="1">
    <source>
        <dbReference type="EMBL" id="KTC94879.1"/>
    </source>
</evidence>
<keyword evidence="3" id="KW-1185">Reference proteome</keyword>
<proteinExistence type="predicted"/>
<dbReference type="GO" id="GO:0016853">
    <property type="term" value="F:isomerase activity"/>
    <property type="evidence" value="ECO:0007669"/>
    <property type="project" value="UniProtKB-KW"/>
</dbReference>
<dbReference type="RefSeq" id="WP_058447395.1">
    <property type="nucleotide sequence ID" value="NZ_UASS01000032.1"/>
</dbReference>
<dbReference type="AlphaFoldDB" id="A0A0W0TGX7"/>
<dbReference type="Gene3D" id="3.30.65.10">
    <property type="entry name" value="Bacterial Topoisomerase I, domain 1"/>
    <property type="match status" value="1"/>
</dbReference>
<evidence type="ECO:0000313" key="2">
    <source>
        <dbReference type="EMBL" id="SPX62037.1"/>
    </source>
</evidence>